<evidence type="ECO:0008006" key="5">
    <source>
        <dbReference type="Google" id="ProtNLM"/>
    </source>
</evidence>
<organism evidence="3 4">
    <name type="scientific">Mycena alexandri</name>
    <dbReference type="NCBI Taxonomy" id="1745969"/>
    <lineage>
        <taxon>Eukaryota</taxon>
        <taxon>Fungi</taxon>
        <taxon>Dikarya</taxon>
        <taxon>Basidiomycota</taxon>
        <taxon>Agaricomycotina</taxon>
        <taxon>Agaricomycetes</taxon>
        <taxon>Agaricomycetidae</taxon>
        <taxon>Agaricales</taxon>
        <taxon>Marasmiineae</taxon>
        <taxon>Mycenaceae</taxon>
        <taxon>Mycena</taxon>
    </lineage>
</organism>
<feature type="compositionally biased region" description="Polar residues" evidence="2">
    <location>
        <begin position="188"/>
        <end position="197"/>
    </location>
</feature>
<feature type="compositionally biased region" description="Polar residues" evidence="2">
    <location>
        <begin position="150"/>
        <end position="163"/>
    </location>
</feature>
<feature type="compositionally biased region" description="Polar residues" evidence="2">
    <location>
        <begin position="545"/>
        <end position="558"/>
    </location>
</feature>
<keyword evidence="4" id="KW-1185">Reference proteome</keyword>
<proteinExistence type="predicted"/>
<comment type="caution">
    <text evidence="3">The sequence shown here is derived from an EMBL/GenBank/DDBJ whole genome shotgun (WGS) entry which is preliminary data.</text>
</comment>
<reference evidence="3" key="1">
    <citation type="submission" date="2023-03" db="EMBL/GenBank/DDBJ databases">
        <title>Massive genome expansion in bonnet fungi (Mycena s.s.) driven by repeated elements and novel gene families across ecological guilds.</title>
        <authorList>
            <consortium name="Lawrence Berkeley National Laboratory"/>
            <person name="Harder C.B."/>
            <person name="Miyauchi S."/>
            <person name="Viragh M."/>
            <person name="Kuo A."/>
            <person name="Thoen E."/>
            <person name="Andreopoulos B."/>
            <person name="Lu D."/>
            <person name="Skrede I."/>
            <person name="Drula E."/>
            <person name="Henrissat B."/>
            <person name="Morin E."/>
            <person name="Kohler A."/>
            <person name="Barry K."/>
            <person name="LaButti K."/>
            <person name="Morin E."/>
            <person name="Salamov A."/>
            <person name="Lipzen A."/>
            <person name="Mereny Z."/>
            <person name="Hegedus B."/>
            <person name="Baldrian P."/>
            <person name="Stursova M."/>
            <person name="Weitz H."/>
            <person name="Taylor A."/>
            <person name="Grigoriev I.V."/>
            <person name="Nagy L.G."/>
            <person name="Martin F."/>
            <person name="Kauserud H."/>
        </authorList>
    </citation>
    <scope>NUCLEOTIDE SEQUENCE</scope>
    <source>
        <strain evidence="3">CBHHK200</strain>
    </source>
</reference>
<feature type="compositionally biased region" description="Low complexity" evidence="2">
    <location>
        <begin position="54"/>
        <end position="73"/>
    </location>
</feature>
<feature type="compositionally biased region" description="Polar residues" evidence="2">
    <location>
        <begin position="117"/>
        <end position="128"/>
    </location>
</feature>
<feature type="compositionally biased region" description="Basic and acidic residues" evidence="2">
    <location>
        <begin position="16"/>
        <end position="32"/>
    </location>
</feature>
<name>A0AAD6TF26_9AGAR</name>
<feature type="coiled-coil region" evidence="1">
    <location>
        <begin position="1372"/>
        <end position="1399"/>
    </location>
</feature>
<evidence type="ECO:0000256" key="2">
    <source>
        <dbReference type="SAM" id="MobiDB-lite"/>
    </source>
</evidence>
<protein>
    <recommendedName>
        <fullName evidence="5">Vacuolar protein sorting-associated protein 13 second N-terminal domain-containing protein</fullName>
    </recommendedName>
</protein>
<feature type="region of interest" description="Disordered" evidence="2">
    <location>
        <begin position="545"/>
        <end position="564"/>
    </location>
</feature>
<gene>
    <name evidence="3" type="ORF">C8F04DRAFT_1064644</name>
</gene>
<sequence>MNNLLKKISRKNLRSRSSDVRSRSSDESEPTERNVPPLPPSNFNNYGDGSYGFPSSPSPFNSARSSPTSSPRPRLTEFERSPSDFGQYEMPSNNFVRDFHGREPSVSGYVDHLPSRRPSQPEYSTSHMSPVKRAGGYQDGSPPPPHSAPQAYSRSRTISSVSRQGGVYDNAQINGHGDPHSQRGRPNFVSSPSQLSHSRVDPGYTLRAEQDPSPNWALAPAPQGSSHSHAELAYASHPEQDRSPSQAPVLPQGNVPPEDEFSKNLADAWGKATTAPKVSKVDKALILIETSMAGAQAKQGTANAVVDGITKGLEAVGGLEAIEQGLNKFMEGMPVLMNALDEVAKLHPFIGVAVMAFKAVWALEQKRRDNDRKILALHMEMKEMMGVLTQLKNVKDADEVAPDGSTIKGRMQEIVKHTADDIKACANACDAYSKKKLVTKILKGPVWEGKLVAFAGAFVKRREEFTFALSIHTALGVDAANQTLGSVDKTTQEMNLKMDMMMKMFQQFVAPEQKEMMRLVEQKGGLQACQENDKILKELSDLEAKSSSSMGGAPQSTKAAGKTSALEDLKDDLMVDPEVAMEKNLTVFSRKFEVQKRQIVDELTKVIEREGDRVISAVTAGPHDKIIDPDVHKIWKEMGWRGSVKSRHFVMALRDYYQENAEESEGASGQKRSPDDWALAYLNVSRLQPISEAWDDDASGFVTTGEANTFTTSRPLEWSLTHWAAFWAIGFHQSMSLYAVKIRELVAKMFTVRTLVLPANRTAVNSYLEAIYQGVTSLESGLAPCYVNEALQEKFSSYVEAEEARLRGNLEAVDYDLDAANTLTLVTGPGRIERFIFPMIYLLLKRDFEIFRICQKKVIHPDELWDAADTLGWVVSAAQERVDLLEATFQQQKMDVAQEFKTYAHGIFQYMNDPSGLWDAKVVLSQEFPDYPYDEALEAKDIDLARVLNYPLGLDKLDFAAYNEEPVSRKSSATSGSPSSALKAILGSWNGFTYAPASSLVPSSGMISMELTGNGKRRFEASSRSNMSDFSIAGECSGESAEVVKISFKRSFPTRFSPEYFSGQWSRAQQSLSGTWGAEADPRTHDGVFVFKRILAEDFSFYPAPAVMMANKPRSLWTFAISAVRYRIRKEQWSWAFFKQRTENRKRFIELYIRATKFGKPLNALEEEELGLIKKSFTTADSRFYHSIAENQIRVTTGHDVRCDCCTGPIGGARITCLTCRLEDTFDTVDFCDTHSCTSVKVVPTGMHRPHLPTHDLVKLRRVVHMREFSKTYRQAKRALVRARQLFPPPVEDEADILSEYHSSEYHSEYHSTPTSTAPKCAACDIPVTQPCFFCVQCEEPSFICISCDSDPKKKIAFGYHDVYSHDLVRVQEFVEEVEVTLEDRLADLERRFIQHEANMDQRLGSLEAKVDDRLLNVDDRLVQVEKLLQRVLFALEQPFSR</sequence>
<evidence type="ECO:0000313" key="3">
    <source>
        <dbReference type="EMBL" id="KAJ7045394.1"/>
    </source>
</evidence>
<dbReference type="EMBL" id="JARJCM010000004">
    <property type="protein sequence ID" value="KAJ7045394.1"/>
    <property type="molecule type" value="Genomic_DNA"/>
</dbReference>
<feature type="region of interest" description="Disordered" evidence="2">
    <location>
        <begin position="1"/>
        <end position="262"/>
    </location>
</feature>
<dbReference type="Proteomes" id="UP001218188">
    <property type="component" value="Unassembled WGS sequence"/>
</dbReference>
<evidence type="ECO:0000256" key="1">
    <source>
        <dbReference type="SAM" id="Coils"/>
    </source>
</evidence>
<evidence type="ECO:0000313" key="4">
    <source>
        <dbReference type="Proteomes" id="UP001218188"/>
    </source>
</evidence>
<keyword evidence="1" id="KW-0175">Coiled coil</keyword>
<accession>A0AAD6TF26</accession>